<proteinExistence type="predicted"/>
<dbReference type="Proteomes" id="UP000177960">
    <property type="component" value="Unassembled WGS sequence"/>
</dbReference>
<dbReference type="EMBL" id="MHJG01000002">
    <property type="protein sequence ID" value="OGY64575.1"/>
    <property type="molecule type" value="Genomic_DNA"/>
</dbReference>
<dbReference type="AlphaFoldDB" id="A0A1G1ZJ84"/>
<dbReference type="SUPFAM" id="SSF53244">
    <property type="entry name" value="MurD-like peptide ligases, peptide-binding domain"/>
    <property type="match status" value="1"/>
</dbReference>
<comment type="caution">
    <text evidence="1">The sequence shown here is derived from an EMBL/GenBank/DDBJ whole genome shotgun (WGS) entry which is preliminary data.</text>
</comment>
<reference evidence="1 2" key="1">
    <citation type="journal article" date="2016" name="Nat. Commun.">
        <title>Thousands of microbial genomes shed light on interconnected biogeochemical processes in an aquifer system.</title>
        <authorList>
            <person name="Anantharaman K."/>
            <person name="Brown C.T."/>
            <person name="Hug L.A."/>
            <person name="Sharon I."/>
            <person name="Castelle C.J."/>
            <person name="Probst A.J."/>
            <person name="Thomas B.C."/>
            <person name="Singh A."/>
            <person name="Wilkins M.J."/>
            <person name="Karaoz U."/>
            <person name="Brodie E.L."/>
            <person name="Williams K.H."/>
            <person name="Hubbard S.S."/>
            <person name="Banfield J.F."/>
        </authorList>
    </citation>
    <scope>NUCLEOTIDE SEQUENCE [LARGE SCALE GENOMIC DNA]</scope>
</reference>
<name>A0A1G1ZJ84_9BACT</name>
<dbReference type="Gene3D" id="3.90.190.20">
    <property type="entry name" value="Mur ligase, C-terminal domain"/>
    <property type="match status" value="1"/>
</dbReference>
<sequence length="86" mass="9483">MSNVKKKKVFVAMSGGVDIYAAREKNDGTSSADLVKKTQKYHKNARYAENFSKAAKILIAETKKDDLVITMGAGDVYKAGERFMGF</sequence>
<gene>
    <name evidence="1" type="ORF">A3B92_00370</name>
</gene>
<dbReference type="STRING" id="1798404.A3B92_00370"/>
<evidence type="ECO:0000313" key="1">
    <source>
        <dbReference type="EMBL" id="OGY64575.1"/>
    </source>
</evidence>
<dbReference type="InterPro" id="IPR036615">
    <property type="entry name" value="Mur_ligase_C_dom_sf"/>
</dbReference>
<organism evidence="1 2">
    <name type="scientific">Candidatus Harrisonbacteria bacterium RIFCSPHIGHO2_02_FULL_42_16</name>
    <dbReference type="NCBI Taxonomy" id="1798404"/>
    <lineage>
        <taxon>Bacteria</taxon>
        <taxon>Candidatus Harrisoniibacteriota</taxon>
    </lineage>
</organism>
<evidence type="ECO:0000313" key="2">
    <source>
        <dbReference type="Proteomes" id="UP000177960"/>
    </source>
</evidence>
<dbReference type="GO" id="GO:0016881">
    <property type="term" value="F:acid-amino acid ligase activity"/>
    <property type="evidence" value="ECO:0007669"/>
    <property type="project" value="InterPro"/>
</dbReference>
<protein>
    <submittedName>
        <fullName evidence="1">Uncharacterized protein</fullName>
    </submittedName>
</protein>
<accession>A0A1G1ZJ84</accession>